<keyword evidence="3 6" id="KW-0378">Hydrolase</keyword>
<dbReference type="PANTHER" id="PTHR24264:SF77">
    <property type="entry name" value="PEPTIDASE S1 DOMAIN-CONTAINING PROTEIN"/>
    <property type="match status" value="1"/>
</dbReference>
<evidence type="ECO:0000256" key="5">
    <source>
        <dbReference type="ARBA" id="ARBA00023157"/>
    </source>
</evidence>
<dbReference type="InterPro" id="IPR043504">
    <property type="entry name" value="Peptidase_S1_PA_chymotrypsin"/>
</dbReference>
<name>A0A8C0JDD9_CHEAB</name>
<keyword evidence="9" id="KW-1185">Reference proteome</keyword>
<dbReference type="SUPFAM" id="SSF50494">
    <property type="entry name" value="Trypsin-like serine proteases"/>
    <property type="match status" value="1"/>
</dbReference>
<dbReference type="InterPro" id="IPR033116">
    <property type="entry name" value="TRYPSIN_SER"/>
</dbReference>
<evidence type="ECO:0000256" key="6">
    <source>
        <dbReference type="RuleBase" id="RU363034"/>
    </source>
</evidence>
<dbReference type="InterPro" id="IPR001254">
    <property type="entry name" value="Trypsin_dom"/>
</dbReference>
<evidence type="ECO:0000256" key="1">
    <source>
        <dbReference type="ARBA" id="ARBA00009228"/>
    </source>
</evidence>
<dbReference type="GeneTree" id="ENSGT01050000244883"/>
<organism evidence="8 9">
    <name type="scientific">Chelonoidis abingdonii</name>
    <name type="common">Abingdon island giant tortoise</name>
    <name type="synonym">Testudo abingdonii</name>
    <dbReference type="NCBI Taxonomy" id="106734"/>
    <lineage>
        <taxon>Eukaryota</taxon>
        <taxon>Metazoa</taxon>
        <taxon>Chordata</taxon>
        <taxon>Craniata</taxon>
        <taxon>Vertebrata</taxon>
        <taxon>Euteleostomi</taxon>
        <taxon>Archelosauria</taxon>
        <taxon>Testudinata</taxon>
        <taxon>Testudines</taxon>
        <taxon>Cryptodira</taxon>
        <taxon>Durocryptodira</taxon>
        <taxon>Testudinoidea</taxon>
        <taxon>Testudinidae</taxon>
        <taxon>Chelonoidis</taxon>
    </lineage>
</organism>
<evidence type="ECO:0000256" key="3">
    <source>
        <dbReference type="ARBA" id="ARBA00022801"/>
    </source>
</evidence>
<feature type="domain" description="Peptidase S1" evidence="7">
    <location>
        <begin position="17"/>
        <end position="266"/>
    </location>
</feature>
<protein>
    <recommendedName>
        <fullName evidence="7">Peptidase S1 domain-containing protein</fullName>
    </recommendedName>
</protein>
<dbReference type="Proteomes" id="UP000694404">
    <property type="component" value="Unplaced"/>
</dbReference>
<dbReference type="SMART" id="SM00020">
    <property type="entry name" value="Tryp_SPc"/>
    <property type="match status" value="1"/>
</dbReference>
<sequence>MKFSKKLLLINENGNRIIGGRQCRIGSRPYQVALLRNGHIYCGGSLIDPKWVLTAAHCNYPITEKSIIGPILVACQILPLNCHPLSSSFVLSPYRSVQVHLGDYNLRAKEPTEQIRRVRNFFVHPEYNLRRYDNDFMLLELDAPAQLNNNVNTINLATRCPSPGTPCIVSGWGLFPSVLRCADIHSVSQASCQTAYRGIITENMFCAGTERGGIDSCQGDSGGPLVCNGQLQGVVSWGMSVCAMPGRPGVYANVCKAAEWVRRTIERKCIGSD</sequence>
<reference evidence="8" key="1">
    <citation type="submission" date="2025-08" db="UniProtKB">
        <authorList>
            <consortium name="Ensembl"/>
        </authorList>
    </citation>
    <scope>IDENTIFICATION</scope>
</reference>
<dbReference type="PANTHER" id="PTHR24264">
    <property type="entry name" value="TRYPSIN-RELATED"/>
    <property type="match status" value="1"/>
</dbReference>
<reference evidence="8" key="2">
    <citation type="submission" date="2025-09" db="UniProtKB">
        <authorList>
            <consortium name="Ensembl"/>
        </authorList>
    </citation>
    <scope>IDENTIFICATION</scope>
</reference>
<dbReference type="Ensembl" id="ENSCABT00000033346.1">
    <property type="protein sequence ID" value="ENSCABP00000030422.1"/>
    <property type="gene ID" value="ENSCABG00000022255.1"/>
</dbReference>
<dbReference type="AlphaFoldDB" id="A0A8C0JDD9"/>
<evidence type="ECO:0000313" key="9">
    <source>
        <dbReference type="Proteomes" id="UP000694404"/>
    </source>
</evidence>
<dbReference type="GO" id="GO:0005615">
    <property type="term" value="C:extracellular space"/>
    <property type="evidence" value="ECO:0007669"/>
    <property type="project" value="TreeGrafter"/>
</dbReference>
<evidence type="ECO:0000313" key="8">
    <source>
        <dbReference type="Ensembl" id="ENSCABP00000030422.1"/>
    </source>
</evidence>
<dbReference type="Gene3D" id="2.40.10.10">
    <property type="entry name" value="Trypsin-like serine proteases"/>
    <property type="match status" value="3"/>
</dbReference>
<dbReference type="PROSITE" id="PS50240">
    <property type="entry name" value="TRYPSIN_DOM"/>
    <property type="match status" value="1"/>
</dbReference>
<accession>A0A8C0JDD9</accession>
<dbReference type="GO" id="GO:0006508">
    <property type="term" value="P:proteolysis"/>
    <property type="evidence" value="ECO:0007669"/>
    <property type="project" value="UniProtKB-KW"/>
</dbReference>
<comment type="similarity">
    <text evidence="1">Belongs to the peptidase S1 family. Snake venom subfamily.</text>
</comment>
<dbReference type="InterPro" id="IPR050127">
    <property type="entry name" value="Serine_Proteases_S1"/>
</dbReference>
<dbReference type="GO" id="GO:0004252">
    <property type="term" value="F:serine-type endopeptidase activity"/>
    <property type="evidence" value="ECO:0007669"/>
    <property type="project" value="InterPro"/>
</dbReference>
<dbReference type="PROSITE" id="PS00135">
    <property type="entry name" value="TRYPSIN_SER"/>
    <property type="match status" value="1"/>
</dbReference>
<dbReference type="InterPro" id="IPR018114">
    <property type="entry name" value="TRYPSIN_HIS"/>
</dbReference>
<dbReference type="PROSITE" id="PS00134">
    <property type="entry name" value="TRYPSIN_HIS"/>
    <property type="match status" value="1"/>
</dbReference>
<dbReference type="FunFam" id="2.40.10.10:FF:000010">
    <property type="entry name" value="Kallikrein related peptidase 11"/>
    <property type="match status" value="1"/>
</dbReference>
<evidence type="ECO:0000259" key="7">
    <source>
        <dbReference type="PROSITE" id="PS50240"/>
    </source>
</evidence>
<dbReference type="Pfam" id="PF00089">
    <property type="entry name" value="Trypsin"/>
    <property type="match status" value="2"/>
</dbReference>
<proteinExistence type="inferred from homology"/>
<dbReference type="PRINTS" id="PR00722">
    <property type="entry name" value="CHYMOTRYPSIN"/>
</dbReference>
<keyword evidence="2 6" id="KW-0645">Protease</keyword>
<evidence type="ECO:0000256" key="4">
    <source>
        <dbReference type="ARBA" id="ARBA00022825"/>
    </source>
</evidence>
<keyword evidence="4 6" id="KW-0720">Serine protease</keyword>
<evidence type="ECO:0000256" key="2">
    <source>
        <dbReference type="ARBA" id="ARBA00022670"/>
    </source>
</evidence>
<keyword evidence="5" id="KW-1015">Disulfide bond</keyword>
<dbReference type="InterPro" id="IPR001314">
    <property type="entry name" value="Peptidase_S1A"/>
</dbReference>
<dbReference type="InterPro" id="IPR009003">
    <property type="entry name" value="Peptidase_S1_PA"/>
</dbReference>
<dbReference type="CDD" id="cd00190">
    <property type="entry name" value="Tryp_SPc"/>
    <property type="match status" value="1"/>
</dbReference>